<evidence type="ECO:0000256" key="3">
    <source>
        <dbReference type="ARBA" id="ARBA00012098"/>
    </source>
</evidence>
<dbReference type="Gene3D" id="2.60.120.10">
    <property type="entry name" value="Jelly Rolls"/>
    <property type="match status" value="1"/>
</dbReference>
<dbReference type="PANTHER" id="PTHR21047">
    <property type="entry name" value="DTDP-6-DEOXY-D-GLUCOSE-3,5 EPIMERASE"/>
    <property type="match status" value="1"/>
</dbReference>
<name>A0ABP8JML4_9BACT</name>
<dbReference type="EC" id="5.1.3.13" evidence="3 5"/>
<comment type="similarity">
    <text evidence="5">Belongs to the dTDP-4-dehydrorhamnose 3,5-epimerase family.</text>
</comment>
<gene>
    <name evidence="6" type="primary">rfbC_2</name>
    <name evidence="6" type="ORF">GCM10023186_44690</name>
</gene>
<dbReference type="InterPro" id="IPR014710">
    <property type="entry name" value="RmlC-like_jellyroll"/>
</dbReference>
<protein>
    <recommendedName>
        <fullName evidence="4 5">dTDP-4-dehydrorhamnose 3,5-epimerase</fullName>
        <ecNumber evidence="3 5">5.1.3.13</ecNumber>
    </recommendedName>
    <alternativeName>
        <fullName evidence="5">Thymidine diphospho-4-keto-rhamnose 3,5-epimerase</fullName>
    </alternativeName>
</protein>
<proteinExistence type="inferred from homology"/>
<dbReference type="Pfam" id="PF00908">
    <property type="entry name" value="dTDP_sugar_isom"/>
    <property type="match status" value="1"/>
</dbReference>
<keyword evidence="5" id="KW-0413">Isomerase</keyword>
<accession>A0ABP8JML4</accession>
<organism evidence="6 7">
    <name type="scientific">Hymenobacter koreensis</name>
    <dbReference type="NCBI Taxonomy" id="1084523"/>
    <lineage>
        <taxon>Bacteria</taxon>
        <taxon>Pseudomonadati</taxon>
        <taxon>Bacteroidota</taxon>
        <taxon>Cytophagia</taxon>
        <taxon>Cytophagales</taxon>
        <taxon>Hymenobacteraceae</taxon>
        <taxon>Hymenobacter</taxon>
    </lineage>
</organism>
<evidence type="ECO:0000313" key="6">
    <source>
        <dbReference type="EMBL" id="GAA4393281.1"/>
    </source>
</evidence>
<dbReference type="Proteomes" id="UP001500454">
    <property type="component" value="Unassembled WGS sequence"/>
</dbReference>
<dbReference type="PANTHER" id="PTHR21047:SF2">
    <property type="entry name" value="THYMIDINE DIPHOSPHO-4-KETO-RHAMNOSE 3,5-EPIMERASE"/>
    <property type="match status" value="1"/>
</dbReference>
<dbReference type="InterPro" id="IPR011051">
    <property type="entry name" value="RmlC_Cupin_sf"/>
</dbReference>
<keyword evidence="7" id="KW-1185">Reference proteome</keyword>
<comment type="caution">
    <text evidence="6">The sequence shown here is derived from an EMBL/GenBank/DDBJ whole genome shotgun (WGS) entry which is preliminary data.</text>
</comment>
<comment type="catalytic activity">
    <reaction evidence="1 5">
        <text>dTDP-4-dehydro-6-deoxy-alpha-D-glucose = dTDP-4-dehydro-beta-L-rhamnose</text>
        <dbReference type="Rhea" id="RHEA:16969"/>
        <dbReference type="ChEBI" id="CHEBI:57649"/>
        <dbReference type="ChEBI" id="CHEBI:62830"/>
        <dbReference type="EC" id="5.1.3.13"/>
    </reaction>
</comment>
<comment type="subunit">
    <text evidence="5">Homodimer.</text>
</comment>
<comment type="pathway">
    <text evidence="5">Carbohydrate biosynthesis; dTDP-L-rhamnose biosynthesis.</text>
</comment>
<evidence type="ECO:0000256" key="2">
    <source>
        <dbReference type="ARBA" id="ARBA00001997"/>
    </source>
</evidence>
<dbReference type="SUPFAM" id="SSF51182">
    <property type="entry name" value="RmlC-like cupins"/>
    <property type="match status" value="1"/>
</dbReference>
<sequence length="181" mass="20464">MNIKQHALAGVVEMIPRVFTDARGAFFESFNAQRFAELTGIEENWVQDNHSISTKGVLRGLHFQLPPHAQAKLVRVAFGRSLDVVVDIRRDSPTYGQHVKVMLDAENYNMLYVPRGFAHGFLALEDNNVFLYKCTDYYHPESEGGLCWNDPALNIDWGVENPNVSPKDAVLPRLADFNSPF</sequence>
<dbReference type="NCBIfam" id="TIGR01221">
    <property type="entry name" value="rmlC"/>
    <property type="match status" value="1"/>
</dbReference>
<evidence type="ECO:0000256" key="4">
    <source>
        <dbReference type="ARBA" id="ARBA00019595"/>
    </source>
</evidence>
<reference evidence="7" key="1">
    <citation type="journal article" date="2019" name="Int. J. Syst. Evol. Microbiol.">
        <title>The Global Catalogue of Microorganisms (GCM) 10K type strain sequencing project: providing services to taxonomists for standard genome sequencing and annotation.</title>
        <authorList>
            <consortium name="The Broad Institute Genomics Platform"/>
            <consortium name="The Broad Institute Genome Sequencing Center for Infectious Disease"/>
            <person name="Wu L."/>
            <person name="Ma J."/>
        </authorList>
    </citation>
    <scope>NUCLEOTIDE SEQUENCE [LARGE SCALE GENOMIC DNA]</scope>
    <source>
        <strain evidence="7">JCM 17924</strain>
    </source>
</reference>
<evidence type="ECO:0000256" key="1">
    <source>
        <dbReference type="ARBA" id="ARBA00001298"/>
    </source>
</evidence>
<evidence type="ECO:0000256" key="5">
    <source>
        <dbReference type="RuleBase" id="RU364069"/>
    </source>
</evidence>
<dbReference type="CDD" id="cd00438">
    <property type="entry name" value="cupin_RmlC"/>
    <property type="match status" value="1"/>
</dbReference>
<dbReference type="EMBL" id="BAABHA010000015">
    <property type="protein sequence ID" value="GAA4393281.1"/>
    <property type="molecule type" value="Genomic_DNA"/>
</dbReference>
<dbReference type="RefSeq" id="WP_345227915.1">
    <property type="nucleotide sequence ID" value="NZ_BAABHA010000015.1"/>
</dbReference>
<dbReference type="InterPro" id="IPR000888">
    <property type="entry name" value="RmlC-like"/>
</dbReference>
<evidence type="ECO:0000313" key="7">
    <source>
        <dbReference type="Proteomes" id="UP001500454"/>
    </source>
</evidence>
<comment type="function">
    <text evidence="2 5">Catalyzes the epimerization of the C3' and C5'positions of dTDP-6-deoxy-D-xylo-4-hexulose, forming dTDP-6-deoxy-L-lyxo-4-hexulose.</text>
</comment>